<gene>
    <name evidence="2" type="ORF">SLAVMIC_00303</name>
</gene>
<dbReference type="EMBL" id="OU342829">
    <property type="protein sequence ID" value="CAG7580212.1"/>
    <property type="molecule type" value="Genomic_DNA"/>
</dbReference>
<dbReference type="NCBIfam" id="TIGR04183">
    <property type="entry name" value="Por_Secre_tail"/>
    <property type="match status" value="1"/>
</dbReference>
<name>A0A8D9C8P8_9VIRU</name>
<reference evidence="2" key="1">
    <citation type="submission" date="2021-06" db="EMBL/GenBank/DDBJ databases">
        <authorList>
            <person name="Gannon L."/>
            <person name="Redgwell R T."/>
            <person name="Michniewski S."/>
            <person name="Harrison D C."/>
            <person name="Millard A."/>
        </authorList>
    </citation>
    <scope>NUCLEOTIDE SEQUENCE</scope>
</reference>
<dbReference type="Pfam" id="PF18962">
    <property type="entry name" value="Por_Secre_tail"/>
    <property type="match status" value="1"/>
</dbReference>
<accession>A0A8D9C8P8</accession>
<feature type="domain" description="Secretion system C-terminal sorting" evidence="1">
    <location>
        <begin position="526"/>
        <end position="587"/>
    </location>
</feature>
<evidence type="ECO:0000259" key="1">
    <source>
        <dbReference type="Pfam" id="PF18962"/>
    </source>
</evidence>
<organism evidence="2">
    <name type="scientific">uncultured marine phage</name>
    <dbReference type="NCBI Taxonomy" id="707152"/>
    <lineage>
        <taxon>Viruses</taxon>
        <taxon>environmental samples</taxon>
    </lineage>
</organism>
<dbReference type="InterPro" id="IPR026444">
    <property type="entry name" value="Secre_tail"/>
</dbReference>
<sequence length="587" mass="65534">MKKFLFLFLLLSPLLMFSQTTTTVSDGNWSNSANWDNGVPNNNDNAIINHNITLDMDDKVTSVVINDTLTNGGFKLTIRESFTNNGHFEDNSGVVRFRNDGPDKNIYGIVHFNRLNMNTNDSVFTNDTIYINRRLNINNGVLDVTGGILILKNDSINTGRMGRSTSGEIVGDFIWQKWVDRCNLWSIYSSPFDATLVDIQSASPTQMITTGFPNSSYPSFSWVNTYFYDNSLGYTTPDGLDVLSRGNGYWYWNSDTVYGGGGGPILQEWLIEVKGSMDLTTTFDFNVQHNGSDGWNLLGNPYPGTIDWDLSGWTKTNVNDAIYVMNTCTGIYSTYIGGIGTNGGTKYISSGQGFWIEADVSPTLTCTQNVLTNNNANLKNSLPNNLLRIHLGDDEIVLNITDGATGIFDSSYDGKKFISETSRLYSFMVGDTNLTYSINSFDETVLSVPIGTKGSGTLHFDNTMYIGTYLVFLEDKHLDTWTDISNVIDYDFISTGLDDEYINDRFVIHFLDVTDVEENGNNLLSLYPNPTNNSVNISGDYEYIKVTNVIGEVVYENTYTKTVDLSQFDSGIYFFNIDGNIKKVIKK</sequence>
<evidence type="ECO:0000313" key="2">
    <source>
        <dbReference type="EMBL" id="CAG7580212.1"/>
    </source>
</evidence>
<proteinExistence type="predicted"/>
<protein>
    <submittedName>
        <fullName evidence="2">Putative hemin binding protein</fullName>
    </submittedName>
</protein>